<dbReference type="Proteomes" id="UP001156703">
    <property type="component" value="Unassembled WGS sequence"/>
</dbReference>
<protein>
    <submittedName>
        <fullName evidence="1">Uncharacterized protein</fullName>
    </submittedName>
</protein>
<gene>
    <name evidence="1" type="ORF">GCM10007925_24790</name>
</gene>
<proteinExistence type="predicted"/>
<accession>A0ABQ5Z7T8</accession>
<evidence type="ECO:0000313" key="2">
    <source>
        <dbReference type="Proteomes" id="UP001156703"/>
    </source>
</evidence>
<reference evidence="2" key="1">
    <citation type="journal article" date="2019" name="Int. J. Syst. Evol. Microbiol.">
        <title>The Global Catalogue of Microorganisms (GCM) 10K type strain sequencing project: providing services to taxonomists for standard genome sequencing and annotation.</title>
        <authorList>
            <consortium name="The Broad Institute Genomics Platform"/>
            <consortium name="The Broad Institute Genome Sequencing Center for Infectious Disease"/>
            <person name="Wu L."/>
            <person name="Ma J."/>
        </authorList>
    </citation>
    <scope>NUCLEOTIDE SEQUENCE [LARGE SCALE GENOMIC DNA]</scope>
    <source>
        <strain evidence="2">NBRC 102146</strain>
    </source>
</reference>
<dbReference type="EMBL" id="BSOO01000040">
    <property type="protein sequence ID" value="GLR48758.1"/>
    <property type="molecule type" value="Genomic_DNA"/>
</dbReference>
<sequence>MESNHRYYARRAAEERLAAQRAMTAAAREWHAKLASQFAARAAAACEEAASAA</sequence>
<keyword evidence="2" id="KW-1185">Reference proteome</keyword>
<comment type="caution">
    <text evidence="1">The sequence shown here is derived from an EMBL/GenBank/DDBJ whole genome shotgun (WGS) entry which is preliminary data.</text>
</comment>
<organism evidence="1 2">
    <name type="scientific">Sphingomonas astaxanthinifaciens DSM 22298</name>
    <dbReference type="NCBI Taxonomy" id="1123267"/>
    <lineage>
        <taxon>Bacteria</taxon>
        <taxon>Pseudomonadati</taxon>
        <taxon>Pseudomonadota</taxon>
        <taxon>Alphaproteobacteria</taxon>
        <taxon>Sphingomonadales</taxon>
        <taxon>Sphingomonadaceae</taxon>
        <taxon>Sphingomonas</taxon>
    </lineage>
</organism>
<dbReference type="RefSeq" id="WP_156956845.1">
    <property type="nucleotide sequence ID" value="NZ_BSOO01000040.1"/>
</dbReference>
<evidence type="ECO:0000313" key="1">
    <source>
        <dbReference type="EMBL" id="GLR48758.1"/>
    </source>
</evidence>
<name>A0ABQ5Z7T8_9SPHN</name>